<dbReference type="InterPro" id="IPR027417">
    <property type="entry name" value="P-loop_NTPase"/>
</dbReference>
<dbReference type="EMBL" id="QFQP01000017">
    <property type="protein sequence ID" value="PZR10516.1"/>
    <property type="molecule type" value="Genomic_DNA"/>
</dbReference>
<dbReference type="AlphaFoldDB" id="A0A2W5TDL7"/>
<organism evidence="1 2">
    <name type="scientific">Archangium gephyra</name>
    <dbReference type="NCBI Taxonomy" id="48"/>
    <lineage>
        <taxon>Bacteria</taxon>
        <taxon>Pseudomonadati</taxon>
        <taxon>Myxococcota</taxon>
        <taxon>Myxococcia</taxon>
        <taxon>Myxococcales</taxon>
        <taxon>Cystobacterineae</taxon>
        <taxon>Archangiaceae</taxon>
        <taxon>Archangium</taxon>
    </lineage>
</organism>
<reference evidence="1 2" key="1">
    <citation type="submission" date="2017-08" db="EMBL/GenBank/DDBJ databases">
        <title>Infants hospitalized years apart are colonized by the same room-sourced microbial strains.</title>
        <authorList>
            <person name="Brooks B."/>
            <person name="Olm M.R."/>
            <person name="Firek B.A."/>
            <person name="Baker R."/>
            <person name="Thomas B.C."/>
            <person name="Morowitz M.J."/>
            <person name="Banfield J.F."/>
        </authorList>
    </citation>
    <scope>NUCLEOTIDE SEQUENCE [LARGE SCALE GENOMIC DNA]</scope>
    <source>
        <strain evidence="1">S2_003_000_R2_14</strain>
    </source>
</reference>
<dbReference type="Proteomes" id="UP000249061">
    <property type="component" value="Unassembled WGS sequence"/>
</dbReference>
<protein>
    <submittedName>
        <fullName evidence="1">Uncharacterized protein</fullName>
    </submittedName>
</protein>
<sequence length="465" mass="50266">MIPAFSATYRCMEAFDSFLSSPQHRDLIRAVLTCAAHARGLGLIVGDETGKTAATLASTLAAAWPHTDVNLLQIDANPTRVTSFLGGAPREPFVIADRGTDAALRSALRQDSDVLVVTALEDAAAQLLVTATQTGHAVLLATNLTSLEAAISRLTAGAAFMQQDGVEFVVELRDGFIQRVLRRMPSGLEVLAEVRDGAVHVERATVPEALYPPPTPTRMAPPLPERREAKVAARAAWLPVTSETSTANSRIGIGPMSRPTGWAWPTCPQCSKPLSFVLQLELSELPAEFSVPLRDGLVELFLCADVCEGGVHLERVAPSSSLEAVLAPHHSLLVLEPGAIATWRRFDEEPGWVDRERLELPEPEVDSPRPLQADKLGGWPAWQQGADWPSDDSTLLFQLDEGETRIGGKSPTWSFEEARVMPGLPPARVVDSEAPRHFPSLLTGEATAFIFMNSDGSLKFVWQTG</sequence>
<accession>A0A2W5TDL7</accession>
<dbReference type="SUPFAM" id="SSF103032">
    <property type="entry name" value="Hypothetical protein YwqG"/>
    <property type="match status" value="1"/>
</dbReference>
<dbReference type="InterPro" id="IPR035948">
    <property type="entry name" value="YwqG-like_sf"/>
</dbReference>
<comment type="caution">
    <text evidence="1">The sequence shown here is derived from an EMBL/GenBank/DDBJ whole genome shotgun (WGS) entry which is preliminary data.</text>
</comment>
<name>A0A2W5TDL7_9BACT</name>
<dbReference type="Gene3D" id="2.30.320.10">
    <property type="entry name" value="YwqG-like"/>
    <property type="match status" value="1"/>
</dbReference>
<proteinExistence type="predicted"/>
<dbReference type="Gene3D" id="3.40.50.300">
    <property type="entry name" value="P-loop containing nucleotide triphosphate hydrolases"/>
    <property type="match status" value="1"/>
</dbReference>
<gene>
    <name evidence="1" type="ORF">DI536_19945</name>
</gene>
<evidence type="ECO:0000313" key="2">
    <source>
        <dbReference type="Proteomes" id="UP000249061"/>
    </source>
</evidence>
<evidence type="ECO:0000313" key="1">
    <source>
        <dbReference type="EMBL" id="PZR10516.1"/>
    </source>
</evidence>